<evidence type="ECO:0000313" key="9">
    <source>
        <dbReference type="Proteomes" id="UP001430953"/>
    </source>
</evidence>
<keyword evidence="5" id="KW-0325">Glycoprotein</keyword>
<accession>A0AAW2EGE5</accession>
<dbReference type="AlphaFoldDB" id="A0AAW2EGE5"/>
<feature type="chain" id="PRO_5043833892" description="Chitin-binding type-2 domain-containing protein" evidence="6">
    <location>
        <begin position="19"/>
        <end position="162"/>
    </location>
</feature>
<dbReference type="InterPro" id="IPR036508">
    <property type="entry name" value="Chitin-bd_dom_sf"/>
</dbReference>
<protein>
    <recommendedName>
        <fullName evidence="7">Chitin-binding type-2 domain-containing protein</fullName>
    </recommendedName>
</protein>
<evidence type="ECO:0000256" key="3">
    <source>
        <dbReference type="ARBA" id="ARBA00022737"/>
    </source>
</evidence>
<keyword evidence="9" id="KW-1185">Reference proteome</keyword>
<keyword evidence="4" id="KW-1015">Disulfide bond</keyword>
<keyword evidence="2 6" id="KW-0732">Signal</keyword>
<evidence type="ECO:0000313" key="8">
    <source>
        <dbReference type="EMBL" id="KAL0100852.1"/>
    </source>
</evidence>
<feature type="domain" description="Chitin-binding type-2" evidence="7">
    <location>
        <begin position="23"/>
        <end position="77"/>
    </location>
</feature>
<dbReference type="InterPro" id="IPR051940">
    <property type="entry name" value="Chitin_bind-dev_reg"/>
</dbReference>
<dbReference type="PANTHER" id="PTHR23301:SF0">
    <property type="entry name" value="CHITIN-BINDING TYPE-2 DOMAIN-CONTAINING PROTEIN-RELATED"/>
    <property type="match status" value="1"/>
</dbReference>
<dbReference type="GO" id="GO:0008061">
    <property type="term" value="F:chitin binding"/>
    <property type="evidence" value="ECO:0007669"/>
    <property type="project" value="UniProtKB-KW"/>
</dbReference>
<sequence length="162" mass="18549">MKKYCVVIVAVLAVVVTGLPENLPECPTSRNIRIPHPTNCTLYYACQNGEANIRICPEGLHFDNAIRMCNWPKGCISGTPRPNTQPTTLPDPRLCMGECPEFDSQWETIHLPYWNNCSLFCKCSNGKKFVFKCKKDLHFDQRLSVCNWPIPAKCPWRTKFIK</sequence>
<dbReference type="Pfam" id="PF01607">
    <property type="entry name" value="CBM_14"/>
    <property type="match status" value="2"/>
</dbReference>
<dbReference type="PROSITE" id="PS50940">
    <property type="entry name" value="CHIT_BIND_II"/>
    <property type="match status" value="2"/>
</dbReference>
<keyword evidence="3" id="KW-0677">Repeat</keyword>
<feature type="signal peptide" evidence="6">
    <location>
        <begin position="1"/>
        <end position="18"/>
    </location>
</feature>
<evidence type="ECO:0000256" key="6">
    <source>
        <dbReference type="SAM" id="SignalP"/>
    </source>
</evidence>
<dbReference type="PANTHER" id="PTHR23301">
    <property type="entry name" value="CHITIN BINDING PERITROPHIN-A"/>
    <property type="match status" value="1"/>
</dbReference>
<proteinExistence type="predicted"/>
<feature type="domain" description="Chitin-binding type-2" evidence="7">
    <location>
        <begin position="96"/>
        <end position="156"/>
    </location>
</feature>
<comment type="caution">
    <text evidence="8">The sequence shown here is derived from an EMBL/GenBank/DDBJ whole genome shotgun (WGS) entry which is preliminary data.</text>
</comment>
<dbReference type="GO" id="GO:0005576">
    <property type="term" value="C:extracellular region"/>
    <property type="evidence" value="ECO:0007669"/>
    <property type="project" value="InterPro"/>
</dbReference>
<evidence type="ECO:0000256" key="1">
    <source>
        <dbReference type="ARBA" id="ARBA00022669"/>
    </source>
</evidence>
<keyword evidence="1" id="KW-0147">Chitin-binding</keyword>
<dbReference type="SMART" id="SM00494">
    <property type="entry name" value="ChtBD2"/>
    <property type="match status" value="2"/>
</dbReference>
<evidence type="ECO:0000259" key="7">
    <source>
        <dbReference type="PROSITE" id="PS50940"/>
    </source>
</evidence>
<dbReference type="EMBL" id="JADYXP020000025">
    <property type="protein sequence ID" value="KAL0100852.1"/>
    <property type="molecule type" value="Genomic_DNA"/>
</dbReference>
<evidence type="ECO:0000256" key="5">
    <source>
        <dbReference type="ARBA" id="ARBA00023180"/>
    </source>
</evidence>
<reference evidence="8 9" key="1">
    <citation type="submission" date="2023-03" db="EMBL/GenBank/DDBJ databases">
        <title>High recombination rates correlate with genetic variation in Cardiocondyla obscurior ants.</title>
        <authorList>
            <person name="Errbii M."/>
        </authorList>
    </citation>
    <scope>NUCLEOTIDE SEQUENCE [LARGE SCALE GENOMIC DNA]</scope>
    <source>
        <strain evidence="8">Alpha-2009</strain>
        <tissue evidence="8">Whole body</tissue>
    </source>
</reference>
<dbReference type="Proteomes" id="UP001430953">
    <property type="component" value="Unassembled WGS sequence"/>
</dbReference>
<gene>
    <name evidence="8" type="ORF">PUN28_019322</name>
</gene>
<dbReference type="Gene3D" id="2.170.140.10">
    <property type="entry name" value="Chitin binding domain"/>
    <property type="match status" value="2"/>
</dbReference>
<evidence type="ECO:0000256" key="4">
    <source>
        <dbReference type="ARBA" id="ARBA00023157"/>
    </source>
</evidence>
<dbReference type="InterPro" id="IPR002557">
    <property type="entry name" value="Chitin-bd_dom"/>
</dbReference>
<evidence type="ECO:0000256" key="2">
    <source>
        <dbReference type="ARBA" id="ARBA00022729"/>
    </source>
</evidence>
<name>A0AAW2EGE5_9HYME</name>
<organism evidence="8 9">
    <name type="scientific">Cardiocondyla obscurior</name>
    <dbReference type="NCBI Taxonomy" id="286306"/>
    <lineage>
        <taxon>Eukaryota</taxon>
        <taxon>Metazoa</taxon>
        <taxon>Ecdysozoa</taxon>
        <taxon>Arthropoda</taxon>
        <taxon>Hexapoda</taxon>
        <taxon>Insecta</taxon>
        <taxon>Pterygota</taxon>
        <taxon>Neoptera</taxon>
        <taxon>Endopterygota</taxon>
        <taxon>Hymenoptera</taxon>
        <taxon>Apocrita</taxon>
        <taxon>Aculeata</taxon>
        <taxon>Formicoidea</taxon>
        <taxon>Formicidae</taxon>
        <taxon>Myrmicinae</taxon>
        <taxon>Cardiocondyla</taxon>
    </lineage>
</organism>
<dbReference type="SUPFAM" id="SSF57625">
    <property type="entry name" value="Invertebrate chitin-binding proteins"/>
    <property type="match status" value="2"/>
</dbReference>